<reference evidence="2 3" key="1">
    <citation type="journal article" date="2019" name="Commun. Biol.">
        <title>The bagworm genome reveals a unique fibroin gene that provides high tensile strength.</title>
        <authorList>
            <person name="Kono N."/>
            <person name="Nakamura H."/>
            <person name="Ohtoshi R."/>
            <person name="Tomita M."/>
            <person name="Numata K."/>
            <person name="Arakawa K."/>
        </authorList>
    </citation>
    <scope>NUCLEOTIDE SEQUENCE [LARGE SCALE GENOMIC DNA]</scope>
</reference>
<name>A0A4C2AEV5_EUMVA</name>
<feature type="region of interest" description="Disordered" evidence="1">
    <location>
        <begin position="40"/>
        <end position="64"/>
    </location>
</feature>
<dbReference type="OrthoDB" id="414730at2759"/>
<sequence>MINTETGPQTVRFLSLSSCTSGIAGFQYVKRQLKYVRRTGKNGQRRRRQCPSRRSGRCTGARRAMGHNSIKRADSIHNLVHQNIQNMKNKEPEVELFMDSANIEILCITEHWLRNGWFLDRGCPFHPILETSHCGISRNGKERNSPFCVMSSLSAATVVSSTTAGLCWFCTEHVIFTCELRFTN</sequence>
<dbReference type="EMBL" id="BGZK01002989">
    <property type="protein sequence ID" value="GBP97694.1"/>
    <property type="molecule type" value="Genomic_DNA"/>
</dbReference>
<organism evidence="2 3">
    <name type="scientific">Eumeta variegata</name>
    <name type="common">Bagworm moth</name>
    <name type="synonym">Eumeta japonica</name>
    <dbReference type="NCBI Taxonomy" id="151549"/>
    <lineage>
        <taxon>Eukaryota</taxon>
        <taxon>Metazoa</taxon>
        <taxon>Ecdysozoa</taxon>
        <taxon>Arthropoda</taxon>
        <taxon>Hexapoda</taxon>
        <taxon>Insecta</taxon>
        <taxon>Pterygota</taxon>
        <taxon>Neoptera</taxon>
        <taxon>Endopterygota</taxon>
        <taxon>Lepidoptera</taxon>
        <taxon>Glossata</taxon>
        <taxon>Ditrysia</taxon>
        <taxon>Tineoidea</taxon>
        <taxon>Psychidae</taxon>
        <taxon>Oiketicinae</taxon>
        <taxon>Eumeta</taxon>
    </lineage>
</organism>
<gene>
    <name evidence="2" type="ORF">EVAR_65933_1</name>
</gene>
<dbReference type="AlphaFoldDB" id="A0A4C2AEV5"/>
<evidence type="ECO:0000313" key="2">
    <source>
        <dbReference type="EMBL" id="GBP97694.1"/>
    </source>
</evidence>
<evidence type="ECO:0000313" key="3">
    <source>
        <dbReference type="Proteomes" id="UP000299102"/>
    </source>
</evidence>
<dbReference type="Proteomes" id="UP000299102">
    <property type="component" value="Unassembled WGS sequence"/>
</dbReference>
<accession>A0A4C2AEV5</accession>
<evidence type="ECO:0000256" key="1">
    <source>
        <dbReference type="SAM" id="MobiDB-lite"/>
    </source>
</evidence>
<protein>
    <submittedName>
        <fullName evidence="2">Uncharacterized protein</fullName>
    </submittedName>
</protein>
<feature type="compositionally biased region" description="Basic residues" evidence="1">
    <location>
        <begin position="40"/>
        <end position="56"/>
    </location>
</feature>
<comment type="caution">
    <text evidence="2">The sequence shown here is derived from an EMBL/GenBank/DDBJ whole genome shotgun (WGS) entry which is preliminary data.</text>
</comment>
<proteinExistence type="predicted"/>
<keyword evidence="3" id="KW-1185">Reference proteome</keyword>